<dbReference type="PANTHER" id="PTHR20905:SF1">
    <property type="entry name" value="AT07410P-RELATED"/>
    <property type="match status" value="1"/>
</dbReference>
<dbReference type="PANTHER" id="PTHR20905">
    <property type="entry name" value="N-ACETYLTRANSFERASE-RELATED"/>
    <property type="match status" value="1"/>
</dbReference>
<gene>
    <name evidence="1" type="ORF">AFUS01_LOCUS34702</name>
</gene>
<dbReference type="GO" id="GO:0008080">
    <property type="term" value="F:N-acetyltransferase activity"/>
    <property type="evidence" value="ECO:0007669"/>
    <property type="project" value="TreeGrafter"/>
</dbReference>
<evidence type="ECO:0000313" key="1">
    <source>
        <dbReference type="EMBL" id="CAG7824551.1"/>
    </source>
</evidence>
<comment type="caution">
    <text evidence="1">The sequence shown here is derived from an EMBL/GenBank/DDBJ whole genome shotgun (WGS) entry which is preliminary data.</text>
</comment>
<dbReference type="AlphaFoldDB" id="A0A8J2KZQ6"/>
<sequence>MAAEIEGDWNGFKIRLVTVEDIEKIQSHLIDNFYRDEPLCNSMGYSEDMGEDFFQIWKTFVSHNLSLVALDSETNEIAGVRITLDHHKDFDWSVYNMKSWQALNILTILGMVEDKANIYEEFNIDRYADWFLVSVDKKYRGRRLAQELYKRSINLAKEKGLPLVKCIFSSPYSRKAGANLGFQELGSVRGTEAVDENGEKIFPNVSPDQVVVLGVLTL</sequence>
<protein>
    <recommendedName>
        <fullName evidence="3">N-acetyltransferase domain-containing protein</fullName>
    </recommendedName>
</protein>
<dbReference type="Proteomes" id="UP000708208">
    <property type="component" value="Unassembled WGS sequence"/>
</dbReference>
<dbReference type="CDD" id="cd04301">
    <property type="entry name" value="NAT_SF"/>
    <property type="match status" value="1"/>
</dbReference>
<dbReference type="EMBL" id="CAJVCH010533263">
    <property type="protein sequence ID" value="CAG7824551.1"/>
    <property type="molecule type" value="Genomic_DNA"/>
</dbReference>
<accession>A0A8J2KZQ6</accession>
<dbReference type="OrthoDB" id="2115692at2759"/>
<keyword evidence="2" id="KW-1185">Reference proteome</keyword>
<evidence type="ECO:0000313" key="2">
    <source>
        <dbReference type="Proteomes" id="UP000708208"/>
    </source>
</evidence>
<organism evidence="1 2">
    <name type="scientific">Allacma fusca</name>
    <dbReference type="NCBI Taxonomy" id="39272"/>
    <lineage>
        <taxon>Eukaryota</taxon>
        <taxon>Metazoa</taxon>
        <taxon>Ecdysozoa</taxon>
        <taxon>Arthropoda</taxon>
        <taxon>Hexapoda</taxon>
        <taxon>Collembola</taxon>
        <taxon>Symphypleona</taxon>
        <taxon>Sminthuridae</taxon>
        <taxon>Allacma</taxon>
    </lineage>
</organism>
<name>A0A8J2KZQ6_9HEXA</name>
<evidence type="ECO:0008006" key="3">
    <source>
        <dbReference type="Google" id="ProtNLM"/>
    </source>
</evidence>
<reference evidence="1" key="1">
    <citation type="submission" date="2021-06" db="EMBL/GenBank/DDBJ databases">
        <authorList>
            <person name="Hodson N. C."/>
            <person name="Mongue J. A."/>
            <person name="Jaron S. K."/>
        </authorList>
    </citation>
    <scope>NUCLEOTIDE SEQUENCE</scope>
</reference>
<proteinExistence type="predicted"/>